<sequence>MCLISQNLASELGLRSIFGTRKKISLANRKSVKSPGMVKVPWTFAGESDTYTLNCWILPHCVHDIILGRDFLNATQTLTTFKWRITSEVVQSTGEPPSETHTGSDVMLVSRAYAENLGAKIDDDPAGFLQIEFADGTTAWTTGVVRNVPWRIGTTEVYCDFYVLDDLCVDVVLSNHYLFEFNMFTECDHFFHEV</sequence>
<protein>
    <submittedName>
        <fullName evidence="1">Uncharacterized protein</fullName>
    </submittedName>
</protein>
<dbReference type="Proteomes" id="UP001610444">
    <property type="component" value="Unassembled WGS sequence"/>
</dbReference>
<evidence type="ECO:0000313" key="2">
    <source>
        <dbReference type="Proteomes" id="UP001610444"/>
    </source>
</evidence>
<keyword evidence="2" id="KW-1185">Reference proteome</keyword>
<dbReference type="Gene3D" id="2.40.70.10">
    <property type="entry name" value="Acid Proteases"/>
    <property type="match status" value="2"/>
</dbReference>
<comment type="caution">
    <text evidence="1">The sequence shown here is derived from an EMBL/GenBank/DDBJ whole genome shotgun (WGS) entry which is preliminary data.</text>
</comment>
<organism evidence="1 2">
    <name type="scientific">Aspergillus pseudodeflectus</name>
    <dbReference type="NCBI Taxonomy" id="176178"/>
    <lineage>
        <taxon>Eukaryota</taxon>
        <taxon>Fungi</taxon>
        <taxon>Dikarya</taxon>
        <taxon>Ascomycota</taxon>
        <taxon>Pezizomycotina</taxon>
        <taxon>Eurotiomycetes</taxon>
        <taxon>Eurotiomycetidae</taxon>
        <taxon>Eurotiales</taxon>
        <taxon>Aspergillaceae</taxon>
        <taxon>Aspergillus</taxon>
        <taxon>Aspergillus subgen. Nidulantes</taxon>
    </lineage>
</organism>
<dbReference type="InterPro" id="IPR021109">
    <property type="entry name" value="Peptidase_aspartic_dom_sf"/>
</dbReference>
<dbReference type="RefSeq" id="XP_070900967.1">
    <property type="nucleotide sequence ID" value="XM_071045155.1"/>
</dbReference>
<gene>
    <name evidence="1" type="ORF">BJX68DRAFT_265069</name>
</gene>
<evidence type="ECO:0000313" key="1">
    <source>
        <dbReference type="EMBL" id="KAL2853601.1"/>
    </source>
</evidence>
<dbReference type="EMBL" id="JBFXLR010000013">
    <property type="protein sequence ID" value="KAL2853601.1"/>
    <property type="molecule type" value="Genomic_DNA"/>
</dbReference>
<name>A0ABR4KMV7_9EURO</name>
<reference evidence="1 2" key="1">
    <citation type="submission" date="2024-07" db="EMBL/GenBank/DDBJ databases">
        <title>Section-level genome sequencing and comparative genomics of Aspergillus sections Usti and Cavernicolus.</title>
        <authorList>
            <consortium name="Lawrence Berkeley National Laboratory"/>
            <person name="Nybo J.L."/>
            <person name="Vesth T.C."/>
            <person name="Theobald S."/>
            <person name="Frisvad J.C."/>
            <person name="Larsen T.O."/>
            <person name="Kjaerboelling I."/>
            <person name="Rothschild-Mancinelli K."/>
            <person name="Lyhne E.K."/>
            <person name="Kogle M.E."/>
            <person name="Barry K."/>
            <person name="Clum A."/>
            <person name="Na H."/>
            <person name="Ledsgaard L."/>
            <person name="Lin J."/>
            <person name="Lipzen A."/>
            <person name="Kuo A."/>
            <person name="Riley R."/>
            <person name="Mondo S."/>
            <person name="LaButti K."/>
            <person name="Haridas S."/>
            <person name="Pangalinan J."/>
            <person name="Salamov A.A."/>
            <person name="Simmons B.A."/>
            <person name="Magnuson J.K."/>
            <person name="Chen J."/>
            <person name="Drula E."/>
            <person name="Henrissat B."/>
            <person name="Wiebenga A."/>
            <person name="Lubbers R.J."/>
            <person name="Gomes A.C."/>
            <person name="Macurrencykelacurrency M.R."/>
            <person name="Stajich J."/>
            <person name="Grigoriev I.V."/>
            <person name="Mortensen U.H."/>
            <person name="De vries R.P."/>
            <person name="Baker S.E."/>
            <person name="Andersen M.R."/>
        </authorList>
    </citation>
    <scope>NUCLEOTIDE SEQUENCE [LARGE SCALE GENOMIC DNA]</scope>
    <source>
        <strain evidence="1 2">CBS 756.74</strain>
    </source>
</reference>
<dbReference type="GeneID" id="98160319"/>
<dbReference type="Pfam" id="PF13650">
    <property type="entry name" value="Asp_protease_2"/>
    <property type="match status" value="1"/>
</dbReference>
<accession>A0ABR4KMV7</accession>
<dbReference type="CDD" id="cd00303">
    <property type="entry name" value="retropepsin_like"/>
    <property type="match status" value="2"/>
</dbReference>
<proteinExistence type="predicted"/>